<sequence>MIEYSRHGSCEDIRETVEMMALEFLLETWPVRLVALLSMLEEMAGKAEEVQRPYVVNGWVIIVSGLLENLPRDLESPECLALLRHSALDRFRKSAIQQSPDVERQNEFLRREYPQWSIAEDLIRDCEMWAGKLLLEKPN</sequence>
<dbReference type="Proteomes" id="UP000192074">
    <property type="component" value="Unassembled WGS sequence"/>
</dbReference>
<protein>
    <submittedName>
        <fullName evidence="1">Uncharacterized protein</fullName>
    </submittedName>
</protein>
<proteinExistence type="predicted"/>
<dbReference type="AlphaFoldDB" id="A0A822VAD0"/>
<dbReference type="EMBL" id="FCNL01000043">
    <property type="protein sequence ID" value="CVI25578.1"/>
    <property type="molecule type" value="Genomic_DNA"/>
</dbReference>
<comment type="caution">
    <text evidence="1">The sequence shown here is derived from an EMBL/GenBank/DDBJ whole genome shotgun (WGS) entry which is preliminary data.</text>
</comment>
<organism evidence="1 2">
    <name type="scientific">Agrobacterium tumefaciens str. B6</name>
    <dbReference type="NCBI Taxonomy" id="1183423"/>
    <lineage>
        <taxon>Bacteria</taxon>
        <taxon>Pseudomonadati</taxon>
        <taxon>Pseudomonadota</taxon>
        <taxon>Alphaproteobacteria</taxon>
        <taxon>Hyphomicrobiales</taxon>
        <taxon>Rhizobiaceae</taxon>
        <taxon>Rhizobium/Agrobacterium group</taxon>
        <taxon>Agrobacterium</taxon>
        <taxon>Agrobacterium tumefaciens complex</taxon>
    </lineage>
</organism>
<evidence type="ECO:0000313" key="1">
    <source>
        <dbReference type="EMBL" id="CVI25578.1"/>
    </source>
</evidence>
<gene>
    <name evidence="1" type="ORF">AGR4A_pTi0176</name>
</gene>
<evidence type="ECO:0000313" key="2">
    <source>
        <dbReference type="Proteomes" id="UP000192074"/>
    </source>
</evidence>
<name>A0A822VAD0_AGRTU</name>
<dbReference type="RefSeq" id="WP_040132303.1">
    <property type="nucleotide sequence ID" value="NZ_LMVK01000049.1"/>
</dbReference>
<reference evidence="1 2" key="1">
    <citation type="submission" date="2016-01" db="EMBL/GenBank/DDBJ databases">
        <authorList>
            <person name="Regsiter A."/>
            <person name="william w."/>
        </authorList>
    </citation>
    <scope>NUCLEOTIDE SEQUENCE [LARGE SCALE GENOMIC DNA]</scope>
    <source>
        <strain evidence="1 2">B6</strain>
    </source>
</reference>
<accession>A0A822VAD0</accession>